<dbReference type="PROSITE" id="PS51257">
    <property type="entry name" value="PROKAR_LIPOPROTEIN"/>
    <property type="match status" value="1"/>
</dbReference>
<keyword evidence="2" id="KW-1185">Reference proteome</keyword>
<gene>
    <name evidence="1" type="ORF">M0G41_05085</name>
</gene>
<reference evidence="1" key="1">
    <citation type="submission" date="2022-04" db="EMBL/GenBank/DDBJ databases">
        <title>Lysobacter sp. CAU 1642 isolated from sea sand.</title>
        <authorList>
            <person name="Kim W."/>
        </authorList>
    </citation>
    <scope>NUCLEOTIDE SEQUENCE</scope>
    <source>
        <strain evidence="1">CAU 1642</strain>
    </source>
</reference>
<accession>A0ABT0GER6</accession>
<dbReference type="EMBL" id="JALNMH010000003">
    <property type="protein sequence ID" value="MCK7593044.1"/>
    <property type="molecule type" value="Genomic_DNA"/>
</dbReference>
<name>A0ABT0GER6_9GAMM</name>
<protein>
    <recommendedName>
        <fullName evidence="3">Lipoprotein</fullName>
    </recommendedName>
</protein>
<organism evidence="1 2">
    <name type="scientific">Pseudomarimonas salicorniae</name>
    <dbReference type="NCBI Taxonomy" id="2933270"/>
    <lineage>
        <taxon>Bacteria</taxon>
        <taxon>Pseudomonadati</taxon>
        <taxon>Pseudomonadota</taxon>
        <taxon>Gammaproteobacteria</taxon>
        <taxon>Lysobacterales</taxon>
        <taxon>Lysobacteraceae</taxon>
        <taxon>Pseudomarimonas</taxon>
    </lineage>
</organism>
<evidence type="ECO:0008006" key="3">
    <source>
        <dbReference type="Google" id="ProtNLM"/>
    </source>
</evidence>
<proteinExistence type="predicted"/>
<dbReference type="RefSeq" id="WP_248205988.1">
    <property type="nucleotide sequence ID" value="NZ_JALNMH010000003.1"/>
</dbReference>
<evidence type="ECO:0000313" key="1">
    <source>
        <dbReference type="EMBL" id="MCK7593044.1"/>
    </source>
</evidence>
<comment type="caution">
    <text evidence="1">The sequence shown here is derived from an EMBL/GenBank/DDBJ whole genome shotgun (WGS) entry which is preliminary data.</text>
</comment>
<evidence type="ECO:0000313" key="2">
    <source>
        <dbReference type="Proteomes" id="UP001431449"/>
    </source>
</evidence>
<sequence>MRFDVRYAAVAATCLLLSACSTKQWYEGGRAGVAEECRRLPSEAQYQRCMEDARLSYEDYQRRREGSDTPESMRR</sequence>
<dbReference type="Proteomes" id="UP001431449">
    <property type="component" value="Unassembled WGS sequence"/>
</dbReference>